<dbReference type="EMBL" id="BAAAXF010000082">
    <property type="protein sequence ID" value="GAA3505513.1"/>
    <property type="molecule type" value="Genomic_DNA"/>
</dbReference>
<comment type="caution">
    <text evidence="2">The sequence shown here is derived from an EMBL/GenBank/DDBJ whole genome shotgun (WGS) entry which is preliminary data.</text>
</comment>
<feature type="region of interest" description="Disordered" evidence="1">
    <location>
        <begin position="1"/>
        <end position="68"/>
    </location>
</feature>
<dbReference type="Proteomes" id="UP001501455">
    <property type="component" value="Unassembled WGS sequence"/>
</dbReference>
<reference evidence="3" key="1">
    <citation type="journal article" date="2019" name="Int. J. Syst. Evol. Microbiol.">
        <title>The Global Catalogue of Microorganisms (GCM) 10K type strain sequencing project: providing services to taxonomists for standard genome sequencing and annotation.</title>
        <authorList>
            <consortium name="The Broad Institute Genomics Platform"/>
            <consortium name="The Broad Institute Genome Sequencing Center for Infectious Disease"/>
            <person name="Wu L."/>
            <person name="Ma J."/>
        </authorList>
    </citation>
    <scope>NUCLEOTIDE SEQUENCE [LARGE SCALE GENOMIC DNA]</scope>
    <source>
        <strain evidence="3">JCM 4816</strain>
    </source>
</reference>
<feature type="compositionally biased region" description="Basic and acidic residues" evidence="1">
    <location>
        <begin position="12"/>
        <end position="45"/>
    </location>
</feature>
<protein>
    <submittedName>
        <fullName evidence="2">Uncharacterized protein</fullName>
    </submittedName>
</protein>
<evidence type="ECO:0000256" key="1">
    <source>
        <dbReference type="SAM" id="MobiDB-lite"/>
    </source>
</evidence>
<sequence length="105" mass="11264">MGLRGGSHGPRHRAEALEEDGHPPVREEADERPAERPEIREDVARTDPPPALASKRAGLGEHQDETPWQSIVARMVEVAWEVSASAARAEGPGSADARCSDSVPP</sequence>
<evidence type="ECO:0000313" key="2">
    <source>
        <dbReference type="EMBL" id="GAA3505513.1"/>
    </source>
</evidence>
<organism evidence="2 3">
    <name type="scientific">Streptomyces prasinosporus</name>
    <dbReference type="NCBI Taxonomy" id="68256"/>
    <lineage>
        <taxon>Bacteria</taxon>
        <taxon>Bacillati</taxon>
        <taxon>Actinomycetota</taxon>
        <taxon>Actinomycetes</taxon>
        <taxon>Kitasatosporales</taxon>
        <taxon>Streptomycetaceae</taxon>
        <taxon>Streptomyces</taxon>
        <taxon>Streptomyces albogriseolus group</taxon>
    </lineage>
</organism>
<gene>
    <name evidence="2" type="ORF">GCM10019016_126260</name>
</gene>
<evidence type="ECO:0000313" key="3">
    <source>
        <dbReference type="Proteomes" id="UP001501455"/>
    </source>
</evidence>
<accession>A0ABP6UFN0</accession>
<proteinExistence type="predicted"/>
<name>A0ABP6UFN0_9ACTN</name>
<keyword evidence="3" id="KW-1185">Reference proteome</keyword>
<feature type="region of interest" description="Disordered" evidence="1">
    <location>
        <begin position="85"/>
        <end position="105"/>
    </location>
</feature>